<name>A0A0A9BH19_ARUDO</name>
<reference evidence="1" key="2">
    <citation type="journal article" date="2015" name="Data Brief">
        <title>Shoot transcriptome of the giant reed, Arundo donax.</title>
        <authorList>
            <person name="Barrero R.A."/>
            <person name="Guerrero F.D."/>
            <person name="Moolhuijzen P."/>
            <person name="Goolsby J.A."/>
            <person name="Tidwell J."/>
            <person name="Bellgard S.E."/>
            <person name="Bellgard M.I."/>
        </authorList>
    </citation>
    <scope>NUCLEOTIDE SEQUENCE</scope>
    <source>
        <tissue evidence="1">Shoot tissue taken approximately 20 cm above the soil surface</tissue>
    </source>
</reference>
<organism evidence="1">
    <name type="scientific">Arundo donax</name>
    <name type="common">Giant reed</name>
    <name type="synonym">Donax arundinaceus</name>
    <dbReference type="NCBI Taxonomy" id="35708"/>
    <lineage>
        <taxon>Eukaryota</taxon>
        <taxon>Viridiplantae</taxon>
        <taxon>Streptophyta</taxon>
        <taxon>Embryophyta</taxon>
        <taxon>Tracheophyta</taxon>
        <taxon>Spermatophyta</taxon>
        <taxon>Magnoliopsida</taxon>
        <taxon>Liliopsida</taxon>
        <taxon>Poales</taxon>
        <taxon>Poaceae</taxon>
        <taxon>PACMAD clade</taxon>
        <taxon>Arundinoideae</taxon>
        <taxon>Arundineae</taxon>
        <taxon>Arundo</taxon>
    </lineage>
</organism>
<accession>A0A0A9BH19</accession>
<proteinExistence type="predicted"/>
<reference evidence="1" key="1">
    <citation type="submission" date="2014-09" db="EMBL/GenBank/DDBJ databases">
        <authorList>
            <person name="Magalhaes I.L.F."/>
            <person name="Oliveira U."/>
            <person name="Santos F.R."/>
            <person name="Vidigal T.H.D.A."/>
            <person name="Brescovit A.D."/>
            <person name="Santos A.J."/>
        </authorList>
    </citation>
    <scope>NUCLEOTIDE SEQUENCE</scope>
    <source>
        <tissue evidence="1">Shoot tissue taken approximately 20 cm above the soil surface</tissue>
    </source>
</reference>
<dbReference type="EMBL" id="GBRH01234616">
    <property type="protein sequence ID" value="JAD63279.1"/>
    <property type="molecule type" value="Transcribed_RNA"/>
</dbReference>
<dbReference type="AlphaFoldDB" id="A0A0A9BH19"/>
<evidence type="ECO:0000313" key="1">
    <source>
        <dbReference type="EMBL" id="JAD63279.1"/>
    </source>
</evidence>
<protein>
    <submittedName>
        <fullName evidence="1">Uncharacterized protein</fullName>
    </submittedName>
</protein>
<sequence>MLIFRNYCYSSVFVPTYVCSHYDLNLCH</sequence>